<dbReference type="InterPro" id="IPR010140">
    <property type="entry name" value="Histidinol_P_phosphatase_HisJ"/>
</dbReference>
<evidence type="ECO:0000256" key="6">
    <source>
        <dbReference type="ARBA" id="ARBA00023102"/>
    </source>
</evidence>
<organism evidence="10 11">
    <name type="scientific">Actinospica durhamensis</name>
    <dbReference type="NCBI Taxonomy" id="1508375"/>
    <lineage>
        <taxon>Bacteria</taxon>
        <taxon>Bacillati</taxon>
        <taxon>Actinomycetota</taxon>
        <taxon>Actinomycetes</taxon>
        <taxon>Catenulisporales</taxon>
        <taxon>Actinospicaceae</taxon>
        <taxon>Actinospica</taxon>
    </lineage>
</organism>
<evidence type="ECO:0000259" key="9">
    <source>
        <dbReference type="Pfam" id="PF02811"/>
    </source>
</evidence>
<evidence type="ECO:0000256" key="4">
    <source>
        <dbReference type="ARBA" id="ARBA00022605"/>
    </source>
</evidence>
<keyword evidence="5 8" id="KW-0378">Hydrolase</keyword>
<dbReference type="GO" id="GO:0000105">
    <property type="term" value="P:L-histidine biosynthetic process"/>
    <property type="evidence" value="ECO:0007669"/>
    <property type="project" value="UniProtKB-UniRule"/>
</dbReference>
<dbReference type="InterPro" id="IPR016195">
    <property type="entry name" value="Pol/histidinol_Pase-like"/>
</dbReference>
<evidence type="ECO:0000256" key="8">
    <source>
        <dbReference type="RuleBase" id="RU366003"/>
    </source>
</evidence>
<dbReference type="SUPFAM" id="SSF89550">
    <property type="entry name" value="PHP domain-like"/>
    <property type="match status" value="1"/>
</dbReference>
<evidence type="ECO:0000256" key="1">
    <source>
        <dbReference type="ARBA" id="ARBA00004970"/>
    </source>
</evidence>
<reference evidence="10" key="1">
    <citation type="submission" date="2021-04" db="EMBL/GenBank/DDBJ databases">
        <title>Genome based classification of Actinospica acidithermotolerans sp. nov., an actinobacterium isolated from an Indonesian hot spring.</title>
        <authorList>
            <person name="Kusuma A.B."/>
            <person name="Putra K.E."/>
            <person name="Nafisah S."/>
            <person name="Loh J."/>
            <person name="Nouioui I."/>
            <person name="Goodfellow M."/>
        </authorList>
    </citation>
    <scope>NUCLEOTIDE SEQUENCE</scope>
    <source>
        <strain evidence="10">CSCA 57</strain>
    </source>
</reference>
<evidence type="ECO:0000256" key="5">
    <source>
        <dbReference type="ARBA" id="ARBA00022801"/>
    </source>
</evidence>
<comment type="similarity">
    <text evidence="2 8">Belongs to the PHP hydrolase family. HisK subfamily.</text>
</comment>
<keyword evidence="6 8" id="KW-0368">Histidine biosynthesis</keyword>
<dbReference type="GO" id="GO:0004401">
    <property type="term" value="F:histidinol-phosphatase activity"/>
    <property type="evidence" value="ECO:0007669"/>
    <property type="project" value="UniProtKB-UniRule"/>
</dbReference>
<dbReference type="PANTHER" id="PTHR21039">
    <property type="entry name" value="HISTIDINOL PHOSPHATASE-RELATED"/>
    <property type="match status" value="1"/>
</dbReference>
<evidence type="ECO:0000313" key="10">
    <source>
        <dbReference type="EMBL" id="MBR7833423.1"/>
    </source>
</evidence>
<gene>
    <name evidence="10" type="ORF">KDL01_09110</name>
</gene>
<evidence type="ECO:0000313" key="11">
    <source>
        <dbReference type="Proteomes" id="UP000675781"/>
    </source>
</evidence>
<comment type="catalytic activity">
    <reaction evidence="7 8">
        <text>L-histidinol phosphate + H2O = L-histidinol + phosphate</text>
        <dbReference type="Rhea" id="RHEA:14465"/>
        <dbReference type="ChEBI" id="CHEBI:15377"/>
        <dbReference type="ChEBI" id="CHEBI:43474"/>
        <dbReference type="ChEBI" id="CHEBI:57699"/>
        <dbReference type="ChEBI" id="CHEBI:57980"/>
        <dbReference type="EC" id="3.1.3.15"/>
    </reaction>
</comment>
<feature type="domain" description="PHP" evidence="9">
    <location>
        <begin position="17"/>
        <end position="228"/>
    </location>
</feature>
<dbReference type="Pfam" id="PF02811">
    <property type="entry name" value="PHP"/>
    <property type="match status" value="1"/>
</dbReference>
<keyword evidence="11" id="KW-1185">Reference proteome</keyword>
<feature type="non-terminal residue" evidence="10">
    <location>
        <position position="1"/>
    </location>
</feature>
<dbReference type="EC" id="3.1.3.15" evidence="3 8"/>
<protein>
    <recommendedName>
        <fullName evidence="3 8">Histidinol-phosphatase</fullName>
        <shortName evidence="8">HolPase</shortName>
        <ecNumber evidence="3 8">3.1.3.15</ecNumber>
    </recommendedName>
</protein>
<evidence type="ECO:0000256" key="2">
    <source>
        <dbReference type="ARBA" id="ARBA00009152"/>
    </source>
</evidence>
<proteinExistence type="inferred from homology"/>
<dbReference type="Gene3D" id="3.20.20.140">
    <property type="entry name" value="Metal-dependent hydrolases"/>
    <property type="match status" value="1"/>
</dbReference>
<dbReference type="Proteomes" id="UP000675781">
    <property type="component" value="Unassembled WGS sequence"/>
</dbReference>
<dbReference type="AlphaFoldDB" id="A0A941EM50"/>
<sequence>AVYGGGADDRGRMVPPDNHVHSQWSWDALAGSMERTCARAVELGLPAVAFTEHADFAPWTLPPQFVPPEWQGFFSDGVLTPPPLDVAGYLECLERCQVRHPGLRIISGVELSEPHWYPAEATRLLESTGLERVLASVHSAPTADGRGFTEVSDRYEDQAPGEVVRAYLAEIGRLIERFPRFEILAHIDYPVRSWPAGAKPYDPHDFEDEYRHVLRMLAGAGKTLELSTKVPLHPEILTWWRQEGGRTITFASDAHHPDALAHGFREAARVASAAGFRAGRDPLEFWRCA</sequence>
<evidence type="ECO:0000256" key="7">
    <source>
        <dbReference type="ARBA" id="ARBA00049158"/>
    </source>
</evidence>
<keyword evidence="4 8" id="KW-0028">Amino-acid biosynthesis</keyword>
<dbReference type="InterPro" id="IPR004013">
    <property type="entry name" value="PHP_dom"/>
</dbReference>
<dbReference type="GO" id="GO:0005737">
    <property type="term" value="C:cytoplasm"/>
    <property type="evidence" value="ECO:0007669"/>
    <property type="project" value="TreeGrafter"/>
</dbReference>
<dbReference type="PANTHER" id="PTHR21039:SF0">
    <property type="entry name" value="HISTIDINOL-PHOSPHATASE"/>
    <property type="match status" value="1"/>
</dbReference>
<comment type="caution">
    <text evidence="10">The sequence shown here is derived from an EMBL/GenBank/DDBJ whole genome shotgun (WGS) entry which is preliminary data.</text>
</comment>
<evidence type="ECO:0000256" key="3">
    <source>
        <dbReference type="ARBA" id="ARBA00013085"/>
    </source>
</evidence>
<name>A0A941EM50_9ACTN</name>
<dbReference type="EMBL" id="JAGSOG010000030">
    <property type="protein sequence ID" value="MBR7833423.1"/>
    <property type="molecule type" value="Genomic_DNA"/>
</dbReference>
<comment type="pathway">
    <text evidence="1 8">Amino-acid biosynthesis; L-histidine biosynthesis; L-histidine from 5-phospho-alpha-D-ribose 1-diphosphate: step 8/9.</text>
</comment>
<accession>A0A941EM50</accession>